<dbReference type="PANTHER" id="PTHR10359:SF18">
    <property type="entry name" value="ENDONUCLEASE III"/>
    <property type="match status" value="1"/>
</dbReference>
<protein>
    <recommendedName>
        <fullName evidence="12">Endonuclease III</fullName>
        <ecNumber evidence="12">4.2.99.18</ecNumber>
    </recommendedName>
    <alternativeName>
        <fullName evidence="12">DNA-(apurinic or apyrimidinic site) lyase</fullName>
    </alternativeName>
</protein>
<feature type="binding site" evidence="12">
    <location>
        <position position="206"/>
    </location>
    <ligand>
        <name>[4Fe-4S] cluster</name>
        <dbReference type="ChEBI" id="CHEBI:49883"/>
    </ligand>
</feature>
<keyword evidence="5 12" id="KW-0378">Hydrolase</keyword>
<keyword evidence="4 12" id="KW-0227">DNA damage</keyword>
<evidence type="ECO:0000256" key="6">
    <source>
        <dbReference type="ARBA" id="ARBA00023004"/>
    </source>
</evidence>
<keyword evidence="11 12" id="KW-0326">Glycosidase</keyword>
<keyword evidence="10 12" id="KW-0456">Lyase</keyword>
<dbReference type="AlphaFoldDB" id="A0A7C1AU97"/>
<dbReference type="EC" id="4.2.99.18" evidence="12"/>
<dbReference type="InterPro" id="IPR000445">
    <property type="entry name" value="HhH_motif"/>
</dbReference>
<evidence type="ECO:0000256" key="2">
    <source>
        <dbReference type="ARBA" id="ARBA00022485"/>
    </source>
</evidence>
<comment type="similarity">
    <text evidence="1 12">Belongs to the Nth/MutY family.</text>
</comment>
<feature type="binding site" evidence="12">
    <location>
        <position position="200"/>
    </location>
    <ligand>
        <name>[4Fe-4S] cluster</name>
        <dbReference type="ChEBI" id="CHEBI:49883"/>
    </ligand>
</feature>
<dbReference type="Gene3D" id="1.10.1670.10">
    <property type="entry name" value="Helix-hairpin-Helix base-excision DNA repair enzymes (C-terminal)"/>
    <property type="match status" value="1"/>
</dbReference>
<keyword evidence="6 12" id="KW-0408">Iron</keyword>
<evidence type="ECO:0000256" key="8">
    <source>
        <dbReference type="ARBA" id="ARBA00023125"/>
    </source>
</evidence>
<dbReference type="SUPFAM" id="SSF48150">
    <property type="entry name" value="DNA-glycosylase"/>
    <property type="match status" value="1"/>
</dbReference>
<evidence type="ECO:0000313" key="14">
    <source>
        <dbReference type="EMBL" id="HDL89799.1"/>
    </source>
</evidence>
<dbReference type="InterPro" id="IPR005759">
    <property type="entry name" value="Nth"/>
</dbReference>
<dbReference type="GO" id="GO:0140078">
    <property type="term" value="F:class I DNA-(apurinic or apyrimidinic site) endonuclease activity"/>
    <property type="evidence" value="ECO:0007669"/>
    <property type="project" value="UniProtKB-EC"/>
</dbReference>
<dbReference type="PROSITE" id="PS01155">
    <property type="entry name" value="ENDONUCLEASE_III_2"/>
    <property type="match status" value="1"/>
</dbReference>
<keyword evidence="14" id="KW-0255">Endonuclease</keyword>
<comment type="cofactor">
    <cofactor evidence="12">
        <name>[4Fe-4S] cluster</name>
        <dbReference type="ChEBI" id="CHEBI:49883"/>
    </cofactor>
    <text evidence="12">Binds 1 [4Fe-4S] cluster.</text>
</comment>
<dbReference type="GO" id="GO:0046872">
    <property type="term" value="F:metal ion binding"/>
    <property type="evidence" value="ECO:0007669"/>
    <property type="project" value="UniProtKB-KW"/>
</dbReference>
<evidence type="ECO:0000256" key="12">
    <source>
        <dbReference type="HAMAP-Rule" id="MF_00942"/>
    </source>
</evidence>
<proteinExistence type="inferred from homology"/>
<feature type="binding site" evidence="12">
    <location>
        <position position="190"/>
    </location>
    <ligand>
        <name>[4Fe-4S] cluster</name>
        <dbReference type="ChEBI" id="CHEBI:49883"/>
    </ligand>
</feature>
<dbReference type="GO" id="GO:0019104">
    <property type="term" value="F:DNA N-glycosylase activity"/>
    <property type="evidence" value="ECO:0007669"/>
    <property type="project" value="UniProtKB-UniRule"/>
</dbReference>
<evidence type="ECO:0000256" key="11">
    <source>
        <dbReference type="ARBA" id="ARBA00023295"/>
    </source>
</evidence>
<dbReference type="PIRSF" id="PIRSF001435">
    <property type="entry name" value="Nth"/>
    <property type="match status" value="1"/>
</dbReference>
<dbReference type="Pfam" id="PF10576">
    <property type="entry name" value="EndIII_4Fe-2S"/>
    <property type="match status" value="1"/>
</dbReference>
<dbReference type="GO" id="GO:0006285">
    <property type="term" value="P:base-excision repair, AP site formation"/>
    <property type="evidence" value="ECO:0007669"/>
    <property type="project" value="TreeGrafter"/>
</dbReference>
<comment type="function">
    <text evidence="12">DNA repair enzyme that has both DNA N-glycosylase activity and AP-lyase activity. The DNA N-glycosylase activity releases various damaged pyrimidines from DNA by cleaving the N-glycosidic bond, leaving an AP (apurinic/apyrimidinic) site. The AP-lyase activity cleaves the phosphodiester bond 3' to the AP site by a beta-elimination, leaving a 3'-terminal unsaturated sugar and a product with a terminal 5'-phosphate.</text>
</comment>
<keyword evidence="9 12" id="KW-0234">DNA repair</keyword>
<evidence type="ECO:0000256" key="7">
    <source>
        <dbReference type="ARBA" id="ARBA00023014"/>
    </source>
</evidence>
<evidence type="ECO:0000256" key="3">
    <source>
        <dbReference type="ARBA" id="ARBA00022723"/>
    </source>
</evidence>
<name>A0A7C1AU97_9BACT</name>
<accession>A0A7C1AU97</accession>
<dbReference type="HAMAP" id="MF_00942">
    <property type="entry name" value="Nth"/>
    <property type="match status" value="1"/>
</dbReference>
<dbReference type="FunFam" id="1.10.1670.10:FF:000001">
    <property type="entry name" value="Endonuclease III"/>
    <property type="match status" value="1"/>
</dbReference>
<dbReference type="InterPro" id="IPR003651">
    <property type="entry name" value="Endonuclease3_FeS-loop_motif"/>
</dbReference>
<feature type="binding site" evidence="12">
    <location>
        <position position="197"/>
    </location>
    <ligand>
        <name>[4Fe-4S] cluster</name>
        <dbReference type="ChEBI" id="CHEBI:49883"/>
    </ligand>
</feature>
<dbReference type="NCBIfam" id="TIGR01083">
    <property type="entry name" value="nth"/>
    <property type="match status" value="1"/>
</dbReference>
<dbReference type="InterPro" id="IPR003265">
    <property type="entry name" value="HhH-GPD_domain"/>
</dbReference>
<dbReference type="Proteomes" id="UP000886355">
    <property type="component" value="Unassembled WGS sequence"/>
</dbReference>
<dbReference type="PANTHER" id="PTHR10359">
    <property type="entry name" value="A/G-SPECIFIC ADENINE GLYCOSYLASE/ENDONUCLEASE III"/>
    <property type="match status" value="1"/>
</dbReference>
<evidence type="ECO:0000256" key="10">
    <source>
        <dbReference type="ARBA" id="ARBA00023239"/>
    </source>
</evidence>
<dbReference type="InterPro" id="IPR011257">
    <property type="entry name" value="DNA_glycosylase"/>
</dbReference>
<dbReference type="InterPro" id="IPR004035">
    <property type="entry name" value="Endouclease-III_FeS-bd_BS"/>
</dbReference>
<keyword evidence="8 12" id="KW-0238">DNA-binding</keyword>
<evidence type="ECO:0000256" key="4">
    <source>
        <dbReference type="ARBA" id="ARBA00022763"/>
    </source>
</evidence>
<keyword evidence="2 12" id="KW-0004">4Fe-4S</keyword>
<dbReference type="Pfam" id="PF00633">
    <property type="entry name" value="HHH"/>
    <property type="match status" value="1"/>
</dbReference>
<dbReference type="InterPro" id="IPR023170">
    <property type="entry name" value="HhH_base_excis_C"/>
</dbReference>
<dbReference type="SMART" id="SM00525">
    <property type="entry name" value="FES"/>
    <property type="match status" value="1"/>
</dbReference>
<dbReference type="GO" id="GO:0003677">
    <property type="term" value="F:DNA binding"/>
    <property type="evidence" value="ECO:0007669"/>
    <property type="project" value="UniProtKB-UniRule"/>
</dbReference>
<evidence type="ECO:0000256" key="5">
    <source>
        <dbReference type="ARBA" id="ARBA00022801"/>
    </source>
</evidence>
<organism evidence="14">
    <name type="scientific">Thermodesulforhabdus norvegica</name>
    <dbReference type="NCBI Taxonomy" id="39841"/>
    <lineage>
        <taxon>Bacteria</taxon>
        <taxon>Pseudomonadati</taxon>
        <taxon>Thermodesulfobacteriota</taxon>
        <taxon>Syntrophobacteria</taxon>
        <taxon>Syntrophobacterales</taxon>
        <taxon>Thermodesulforhabdaceae</taxon>
        <taxon>Thermodesulforhabdus</taxon>
    </lineage>
</organism>
<dbReference type="EMBL" id="DQZW01000128">
    <property type="protein sequence ID" value="HDL89799.1"/>
    <property type="molecule type" value="Genomic_DNA"/>
</dbReference>
<dbReference type="Gene3D" id="1.10.340.30">
    <property type="entry name" value="Hypothetical protein, domain 2"/>
    <property type="match status" value="1"/>
</dbReference>
<dbReference type="GO" id="GO:0051539">
    <property type="term" value="F:4 iron, 4 sulfur cluster binding"/>
    <property type="evidence" value="ECO:0007669"/>
    <property type="project" value="UniProtKB-UniRule"/>
</dbReference>
<dbReference type="InterPro" id="IPR004036">
    <property type="entry name" value="Endonuclease-III-like_CS2"/>
</dbReference>
<comment type="caution">
    <text evidence="14">The sequence shown here is derived from an EMBL/GenBank/DDBJ whole genome shotgun (WGS) entry which is preliminary data.</text>
</comment>
<evidence type="ECO:0000259" key="13">
    <source>
        <dbReference type="SMART" id="SM00478"/>
    </source>
</evidence>
<dbReference type="FunFam" id="1.10.340.30:FF:000001">
    <property type="entry name" value="Endonuclease III"/>
    <property type="match status" value="1"/>
</dbReference>
<dbReference type="Pfam" id="PF00730">
    <property type="entry name" value="HhH-GPD"/>
    <property type="match status" value="1"/>
</dbReference>
<keyword evidence="7 12" id="KW-0411">Iron-sulfur</keyword>
<gene>
    <name evidence="12 14" type="primary">nth</name>
    <name evidence="14" type="ORF">ENG14_02715</name>
</gene>
<keyword evidence="14" id="KW-0540">Nuclease</keyword>
<dbReference type="CDD" id="cd00056">
    <property type="entry name" value="ENDO3c"/>
    <property type="match status" value="1"/>
</dbReference>
<feature type="domain" description="HhH-GPD" evidence="13">
    <location>
        <begin position="40"/>
        <end position="188"/>
    </location>
</feature>
<sequence>MERISEKVSGIIEKLRQHYPDPKLELEYSNPFELLIAVILSAQCTDDRVNKVTKALFRKFGKPGDFLKLSDQELEELIRPTGYYRQKAKNIKACCEKLVAEYGGEVPASIDDLVRLPGVGRKTAAMVIGNAFGINEGIAVDTHVKRVVQRLGLTESKTPEKIERDLMEIIQREHWSWFSNAVILHGRYVCTARNPKCEGCCLSDLCDYFANKN</sequence>
<evidence type="ECO:0000256" key="1">
    <source>
        <dbReference type="ARBA" id="ARBA00008343"/>
    </source>
</evidence>
<dbReference type="PROSITE" id="PS00764">
    <property type="entry name" value="ENDONUCLEASE_III_1"/>
    <property type="match status" value="1"/>
</dbReference>
<keyword evidence="3 12" id="KW-0479">Metal-binding</keyword>
<reference evidence="14" key="1">
    <citation type="journal article" date="2020" name="mSystems">
        <title>Genome- and Community-Level Interaction Insights into Carbon Utilization and Element Cycling Functions of Hydrothermarchaeota in Hydrothermal Sediment.</title>
        <authorList>
            <person name="Zhou Z."/>
            <person name="Liu Y."/>
            <person name="Xu W."/>
            <person name="Pan J."/>
            <person name="Luo Z.H."/>
            <person name="Li M."/>
        </authorList>
    </citation>
    <scope>NUCLEOTIDE SEQUENCE [LARGE SCALE GENOMIC DNA]</scope>
    <source>
        <strain evidence="14">HyVt-19</strain>
    </source>
</reference>
<evidence type="ECO:0000256" key="9">
    <source>
        <dbReference type="ARBA" id="ARBA00023204"/>
    </source>
</evidence>
<dbReference type="SMART" id="SM00478">
    <property type="entry name" value="ENDO3c"/>
    <property type="match status" value="1"/>
</dbReference>
<comment type="catalytic activity">
    <reaction evidence="12">
        <text>2'-deoxyribonucleotide-(2'-deoxyribose 5'-phosphate)-2'-deoxyribonucleotide-DNA = a 3'-end 2'-deoxyribonucleotide-(2,3-dehydro-2,3-deoxyribose 5'-phosphate)-DNA + a 5'-end 5'-phospho-2'-deoxyribonucleoside-DNA + H(+)</text>
        <dbReference type="Rhea" id="RHEA:66592"/>
        <dbReference type="Rhea" id="RHEA-COMP:13180"/>
        <dbReference type="Rhea" id="RHEA-COMP:16897"/>
        <dbReference type="Rhea" id="RHEA-COMP:17067"/>
        <dbReference type="ChEBI" id="CHEBI:15378"/>
        <dbReference type="ChEBI" id="CHEBI:136412"/>
        <dbReference type="ChEBI" id="CHEBI:157695"/>
        <dbReference type="ChEBI" id="CHEBI:167181"/>
        <dbReference type="EC" id="4.2.99.18"/>
    </reaction>
</comment>